<organism evidence="1 2">
    <name type="scientific">Brassica campestris</name>
    <name type="common">Field mustard</name>
    <dbReference type="NCBI Taxonomy" id="3711"/>
    <lineage>
        <taxon>Eukaryota</taxon>
        <taxon>Viridiplantae</taxon>
        <taxon>Streptophyta</taxon>
        <taxon>Embryophyta</taxon>
        <taxon>Tracheophyta</taxon>
        <taxon>Spermatophyta</taxon>
        <taxon>Magnoliopsida</taxon>
        <taxon>eudicotyledons</taxon>
        <taxon>Gunneridae</taxon>
        <taxon>Pentapetalae</taxon>
        <taxon>rosids</taxon>
        <taxon>malvids</taxon>
        <taxon>Brassicales</taxon>
        <taxon>Brassicaceae</taxon>
        <taxon>Brassiceae</taxon>
        <taxon>Brassica</taxon>
    </lineage>
</organism>
<dbReference type="Gramene" id="A02p11260.2_BraZ1">
    <property type="protein sequence ID" value="A02p11260.2_BraZ1.CDS.1"/>
    <property type="gene ID" value="A02g11260.2_BraZ1"/>
</dbReference>
<protein>
    <submittedName>
        <fullName evidence="1">Uncharacterized protein</fullName>
    </submittedName>
</protein>
<name>A0A8D9H618_BRACM</name>
<proteinExistence type="predicted"/>
<sequence length="100" mass="11484">MEKNTKKEMKSGCLPSLGSICRWKKKKSKKEGEATLNGKSVVDDEFDDHSFFNDYSFCLEEGSHLPQRTTMADEFSKVKTFILREVQSNSNNSRNEARIN</sequence>
<dbReference type="Proteomes" id="UP000694005">
    <property type="component" value="Chromosome A02"/>
</dbReference>
<evidence type="ECO:0000313" key="1">
    <source>
        <dbReference type="EMBL" id="CAG7892174.1"/>
    </source>
</evidence>
<dbReference type="EMBL" id="LS974618">
    <property type="protein sequence ID" value="CAG7892174.1"/>
    <property type="molecule type" value="Genomic_DNA"/>
</dbReference>
<evidence type="ECO:0000313" key="2">
    <source>
        <dbReference type="Proteomes" id="UP000694005"/>
    </source>
</evidence>
<reference evidence="1 2" key="1">
    <citation type="submission" date="2021-07" db="EMBL/GenBank/DDBJ databases">
        <authorList>
            <consortium name="Genoscope - CEA"/>
            <person name="William W."/>
        </authorList>
    </citation>
    <scope>NUCLEOTIDE SEQUENCE [LARGE SCALE GENOMIC DNA]</scope>
</reference>
<accession>A0A8D9H618</accession>
<dbReference type="AlphaFoldDB" id="A0A8D9H618"/>
<gene>
    <name evidence="1" type="ORF">BRAPAZ1V2_A02P11260.2</name>
</gene>